<dbReference type="InterPro" id="IPR050766">
    <property type="entry name" value="Bact_Lucif_Oxidored"/>
</dbReference>
<name>A0ABW1J799_9PSEU</name>
<dbReference type="InterPro" id="IPR011251">
    <property type="entry name" value="Luciferase-like_dom"/>
</dbReference>
<keyword evidence="5" id="KW-1185">Reference proteome</keyword>
<keyword evidence="2" id="KW-0503">Monooxygenase</keyword>
<gene>
    <name evidence="4" type="ORF">ACFQE5_19055</name>
</gene>
<evidence type="ECO:0000313" key="5">
    <source>
        <dbReference type="Proteomes" id="UP001596302"/>
    </source>
</evidence>
<evidence type="ECO:0000259" key="3">
    <source>
        <dbReference type="Pfam" id="PF00296"/>
    </source>
</evidence>
<proteinExistence type="predicted"/>
<dbReference type="PANTHER" id="PTHR30137">
    <property type="entry name" value="LUCIFERASE-LIKE MONOOXYGENASE"/>
    <property type="match status" value="1"/>
</dbReference>
<organism evidence="4 5">
    <name type="scientific">Pseudonocardia hispaniensis</name>
    <dbReference type="NCBI Taxonomy" id="904933"/>
    <lineage>
        <taxon>Bacteria</taxon>
        <taxon>Bacillati</taxon>
        <taxon>Actinomycetota</taxon>
        <taxon>Actinomycetes</taxon>
        <taxon>Pseudonocardiales</taxon>
        <taxon>Pseudonocardiaceae</taxon>
        <taxon>Pseudonocardia</taxon>
    </lineage>
</organism>
<reference evidence="5" key="1">
    <citation type="journal article" date="2019" name="Int. J. Syst. Evol. Microbiol.">
        <title>The Global Catalogue of Microorganisms (GCM) 10K type strain sequencing project: providing services to taxonomists for standard genome sequencing and annotation.</title>
        <authorList>
            <consortium name="The Broad Institute Genomics Platform"/>
            <consortium name="The Broad Institute Genome Sequencing Center for Infectious Disease"/>
            <person name="Wu L."/>
            <person name="Ma J."/>
        </authorList>
    </citation>
    <scope>NUCLEOTIDE SEQUENCE [LARGE SCALE GENOMIC DNA]</scope>
    <source>
        <strain evidence="5">CCM 8391</strain>
    </source>
</reference>
<dbReference type="Gene3D" id="3.20.20.30">
    <property type="entry name" value="Luciferase-like domain"/>
    <property type="match status" value="1"/>
</dbReference>
<dbReference type="EC" id="1.-.-.-" evidence="4"/>
<evidence type="ECO:0000313" key="4">
    <source>
        <dbReference type="EMBL" id="MFC5996306.1"/>
    </source>
</evidence>
<dbReference type="CDD" id="cd00347">
    <property type="entry name" value="Flavin_utilizing_monoxygenases"/>
    <property type="match status" value="1"/>
</dbReference>
<dbReference type="InterPro" id="IPR036661">
    <property type="entry name" value="Luciferase-like_sf"/>
</dbReference>
<dbReference type="Pfam" id="PF00296">
    <property type="entry name" value="Bac_luciferase"/>
    <property type="match status" value="1"/>
</dbReference>
<dbReference type="EMBL" id="JBHSQW010000039">
    <property type="protein sequence ID" value="MFC5996306.1"/>
    <property type="molecule type" value="Genomic_DNA"/>
</dbReference>
<protein>
    <submittedName>
        <fullName evidence="4">LLM class flavin-dependent oxidoreductase</fullName>
        <ecNumber evidence="4">1.-.-.-</ecNumber>
    </submittedName>
</protein>
<feature type="domain" description="Luciferase-like" evidence="3">
    <location>
        <begin position="39"/>
        <end position="187"/>
    </location>
</feature>
<evidence type="ECO:0000256" key="1">
    <source>
        <dbReference type="ARBA" id="ARBA00023002"/>
    </source>
</evidence>
<accession>A0ABW1J799</accession>
<evidence type="ECO:0000256" key="2">
    <source>
        <dbReference type="ARBA" id="ARBA00023033"/>
    </source>
</evidence>
<dbReference type="GO" id="GO:0016491">
    <property type="term" value="F:oxidoreductase activity"/>
    <property type="evidence" value="ECO:0007669"/>
    <property type="project" value="UniProtKB-KW"/>
</dbReference>
<dbReference type="PANTHER" id="PTHR30137:SF8">
    <property type="entry name" value="BLR5498 PROTEIN"/>
    <property type="match status" value="1"/>
</dbReference>
<dbReference type="SUPFAM" id="SSF51679">
    <property type="entry name" value="Bacterial luciferase-like"/>
    <property type="match status" value="1"/>
</dbReference>
<dbReference type="Proteomes" id="UP001596302">
    <property type="component" value="Unassembled WGS sequence"/>
</dbReference>
<comment type="caution">
    <text evidence="4">The sequence shown here is derived from an EMBL/GenBank/DDBJ whole genome shotgun (WGS) entry which is preliminary data.</text>
</comment>
<dbReference type="RefSeq" id="WP_379586884.1">
    <property type="nucleotide sequence ID" value="NZ_JBHSQW010000039.1"/>
</dbReference>
<keyword evidence="1 4" id="KW-0560">Oxidoreductase</keyword>
<sequence>MIEIGVFHNGASDLPAKRLNYDGEQVVVNDGDLPATHVAAQRIIANQVRQGILADRLGFDYWFQTEHHFQPEGAELSPNPLLSEAAIASRTKRIRLAQAANIITWWHPIRIAEQAAMLDVISGGRLEFGIGRGYQPRENETFGWAYGSTIQDQERNRAYYEEAYETIIKAWTQDSFAHHGEFMSLPPSYTKWNHKQTLAYFSQPDVGRSLEQVVKLGGPDMYSAGNPVQATTTKLREFSVYPQPLQKPYPQIWEPLTSPRSVRWAAEHGINGYFIVEPNSRLRKNIDLYYEAAEQAGWPDRRNRGRFRRGWDAEKHRGVVTCRYIHVTEKGLGDLDRAAAAMELQWDYYGPFGFAAVLAEADEPFYDLNMKVTAELLRQKKVAIHGSRQYVIDSIMEIKQRCGYDDFMFNAWFELGGFSGAEIEAQMQYFAEEIMPVLRRECGGSPDLPTSTVDLEIMAAPKTAMA</sequence>